<dbReference type="RefSeq" id="WP_086860627.1">
    <property type="nucleotide sequence ID" value="NZ_JADBEG010000001.1"/>
</dbReference>
<reference evidence="1 2" key="1">
    <citation type="submission" date="2020-10" db="EMBL/GenBank/DDBJ databases">
        <title>Sequencing the genomes of 1000 actinobacteria strains.</title>
        <authorList>
            <person name="Klenk H.-P."/>
        </authorList>
    </citation>
    <scope>NUCLEOTIDE SEQUENCE [LARGE SCALE GENOMIC DNA]</scope>
    <source>
        <strain evidence="1 2">DSM 44653</strain>
    </source>
</reference>
<sequence length="118" mass="12321">MDDALQFLAEARRRLNHEVGVARATGGAPEPGQPMAVDPEEQLFGDDLARVGTSAGVFGVDVDGNEGLAERADDGSRGAVGVEDGGCGVEAVGDRVRAVVGVDDDERRSEECLVEARR</sequence>
<dbReference type="EMBL" id="JADBEG010000001">
    <property type="protein sequence ID" value="MBE1493155.1"/>
    <property type="molecule type" value="Genomic_DNA"/>
</dbReference>
<proteinExistence type="predicted"/>
<keyword evidence="2" id="KW-1185">Reference proteome</keyword>
<dbReference type="Proteomes" id="UP000631670">
    <property type="component" value="Unassembled WGS sequence"/>
</dbReference>
<evidence type="ECO:0000313" key="2">
    <source>
        <dbReference type="Proteomes" id="UP000631670"/>
    </source>
</evidence>
<gene>
    <name evidence="1" type="ORF">H4696_000255</name>
</gene>
<comment type="caution">
    <text evidence="1">The sequence shown here is derived from an EMBL/GenBank/DDBJ whole genome shotgun (WGS) entry which is preliminary data.</text>
</comment>
<accession>A0ABR9HQG3</accession>
<protein>
    <submittedName>
        <fullName evidence="1">Uncharacterized protein</fullName>
    </submittedName>
</protein>
<organism evidence="1 2">
    <name type="scientific">Amycolatopsis lexingtonensis</name>
    <dbReference type="NCBI Taxonomy" id="218822"/>
    <lineage>
        <taxon>Bacteria</taxon>
        <taxon>Bacillati</taxon>
        <taxon>Actinomycetota</taxon>
        <taxon>Actinomycetes</taxon>
        <taxon>Pseudonocardiales</taxon>
        <taxon>Pseudonocardiaceae</taxon>
        <taxon>Amycolatopsis</taxon>
    </lineage>
</organism>
<evidence type="ECO:0000313" key="1">
    <source>
        <dbReference type="EMBL" id="MBE1493155.1"/>
    </source>
</evidence>
<name>A0ABR9HQG3_9PSEU</name>